<evidence type="ECO:0000259" key="13">
    <source>
        <dbReference type="Pfam" id="PF14905"/>
    </source>
</evidence>
<evidence type="ECO:0000259" key="12">
    <source>
        <dbReference type="Pfam" id="PF07715"/>
    </source>
</evidence>
<evidence type="ECO:0000256" key="11">
    <source>
        <dbReference type="SAM" id="MobiDB-lite"/>
    </source>
</evidence>
<organism evidence="14 15">
    <name type="scientific">Pseudoduganella aquatica</name>
    <dbReference type="NCBI Taxonomy" id="2660641"/>
    <lineage>
        <taxon>Bacteria</taxon>
        <taxon>Pseudomonadati</taxon>
        <taxon>Pseudomonadota</taxon>
        <taxon>Betaproteobacteria</taxon>
        <taxon>Burkholderiales</taxon>
        <taxon>Oxalobacteraceae</taxon>
        <taxon>Telluria group</taxon>
        <taxon>Pseudoduganella</taxon>
    </lineage>
</organism>
<evidence type="ECO:0000256" key="10">
    <source>
        <dbReference type="PROSITE-ProRule" id="PRU01360"/>
    </source>
</evidence>
<dbReference type="InterPro" id="IPR012910">
    <property type="entry name" value="Plug_dom"/>
</dbReference>
<evidence type="ECO:0000313" key="15">
    <source>
        <dbReference type="Proteomes" id="UP000450676"/>
    </source>
</evidence>
<evidence type="ECO:0000256" key="4">
    <source>
        <dbReference type="ARBA" id="ARBA00022452"/>
    </source>
</evidence>
<dbReference type="Proteomes" id="UP000450676">
    <property type="component" value="Unassembled WGS sequence"/>
</dbReference>
<evidence type="ECO:0000256" key="5">
    <source>
        <dbReference type="ARBA" id="ARBA00022692"/>
    </source>
</evidence>
<sequence length="746" mass="80506">MAFGPALAQTAEKPVVTIKKDVPPVKPPEPPATPAPAAPPEEADVPSVVVAAERPTNRIDRQVYDVKSDVGSSNGSAADALNSVPSVAVDPDGSVTLRGSSNVQILIDGKPSAMMQGDNRGASLNAIPAEDIESVEVINNPGAQFGNEAGGGPIINLVMRRTRRPGGFGVINANGGTAGRYNSAVSGTYNSGVFGFQGGLNVRHDGRASTNETVRDRIDSLSGGMVHSTQFGSMSGLSNNKGGNGGITYNIGAKDTLAASMSFQIRDNDQSSQDRYQRYAAAGAVDSDYTRSTHRGGEARNYGWGARWEHKGSIDGESMKVDLRVTSADNTFNNAYQNVYAITPVGALDQKSYQDNVTGNRIVDFTGDYELPVDRAMIKLGYKVADNRSDFDTLYTSVDPVSHQPYVNVQRSNRFHLDEKNLAVYGSYQTRLNDKWGVLGGLRIEHTDLDVEQLTSHVSAANSYTSYIPSAYATYKWSDDTNLRFSYAHRLRRPNANELNPFVIYRDEYNVSAGNPHLSPTKTDSFEVGYETRIAGMETNLRAYHRRDSDSILIRRYFISDTVLLTTPANGGRSNASGLEFTVHGKITPTLSVNASGNLGHTEQDLVDIYGFTSTRTASSLSGRLRLNYKATPDDDLQAAVQTMGRQLIGQGMRQPNTTVNFSMRHAFTPKLSLVLNVTDAFDANRIETITDTASLKENSIRRSDGRIVYVGLSYRLGGFTPGPGSIMRQGGGQGQGQRGSGGGGR</sequence>
<dbReference type="Gene3D" id="2.170.130.10">
    <property type="entry name" value="TonB-dependent receptor, plug domain"/>
    <property type="match status" value="1"/>
</dbReference>
<evidence type="ECO:0000256" key="3">
    <source>
        <dbReference type="ARBA" id="ARBA00022448"/>
    </source>
</evidence>
<feature type="domain" description="TonB-dependent receptor plug" evidence="12">
    <location>
        <begin position="73"/>
        <end position="152"/>
    </location>
</feature>
<feature type="compositionally biased region" description="Gly residues" evidence="11">
    <location>
        <begin position="730"/>
        <end position="746"/>
    </location>
</feature>
<keyword evidence="15" id="KW-1185">Reference proteome</keyword>
<dbReference type="EMBL" id="WWCU01000015">
    <property type="protein sequence ID" value="MYN08646.1"/>
    <property type="molecule type" value="Genomic_DNA"/>
</dbReference>
<evidence type="ECO:0000313" key="14">
    <source>
        <dbReference type="EMBL" id="MYN08646.1"/>
    </source>
</evidence>
<dbReference type="GO" id="GO:0015344">
    <property type="term" value="F:siderophore uptake transmembrane transporter activity"/>
    <property type="evidence" value="ECO:0007669"/>
    <property type="project" value="TreeGrafter"/>
</dbReference>
<keyword evidence="4 10" id="KW-1134">Transmembrane beta strand</keyword>
<dbReference type="PROSITE" id="PS52016">
    <property type="entry name" value="TONB_DEPENDENT_REC_3"/>
    <property type="match status" value="1"/>
</dbReference>
<proteinExistence type="inferred from homology"/>
<dbReference type="SUPFAM" id="SSF56935">
    <property type="entry name" value="Porins"/>
    <property type="match status" value="1"/>
</dbReference>
<dbReference type="AlphaFoldDB" id="A0A7X4HCB8"/>
<evidence type="ECO:0000256" key="7">
    <source>
        <dbReference type="ARBA" id="ARBA00023136"/>
    </source>
</evidence>
<keyword evidence="3 10" id="KW-0813">Transport</keyword>
<dbReference type="Pfam" id="PF07715">
    <property type="entry name" value="Plug"/>
    <property type="match status" value="1"/>
</dbReference>
<name>A0A7X4HCB8_9BURK</name>
<dbReference type="InterPro" id="IPR039426">
    <property type="entry name" value="TonB-dep_rcpt-like"/>
</dbReference>
<feature type="region of interest" description="Disordered" evidence="11">
    <location>
        <begin position="722"/>
        <end position="746"/>
    </location>
</feature>
<feature type="compositionally biased region" description="Pro residues" evidence="11">
    <location>
        <begin position="24"/>
        <end position="39"/>
    </location>
</feature>
<evidence type="ECO:0000256" key="6">
    <source>
        <dbReference type="ARBA" id="ARBA00022729"/>
    </source>
</evidence>
<dbReference type="Pfam" id="PF14905">
    <property type="entry name" value="OMP_b-brl_3"/>
    <property type="match status" value="1"/>
</dbReference>
<dbReference type="InterPro" id="IPR037066">
    <property type="entry name" value="Plug_dom_sf"/>
</dbReference>
<keyword evidence="7 10" id="KW-0472">Membrane</keyword>
<accession>A0A7X4HCB8</accession>
<comment type="caution">
    <text evidence="14">The sequence shown here is derived from an EMBL/GenBank/DDBJ whole genome shotgun (WGS) entry which is preliminary data.</text>
</comment>
<evidence type="ECO:0000256" key="1">
    <source>
        <dbReference type="ARBA" id="ARBA00004571"/>
    </source>
</evidence>
<evidence type="ECO:0000256" key="2">
    <source>
        <dbReference type="ARBA" id="ARBA00009810"/>
    </source>
</evidence>
<dbReference type="GO" id="GO:0044718">
    <property type="term" value="P:siderophore transmembrane transport"/>
    <property type="evidence" value="ECO:0007669"/>
    <property type="project" value="TreeGrafter"/>
</dbReference>
<feature type="domain" description="Outer membrane protein beta-barrel" evidence="13">
    <location>
        <begin position="315"/>
        <end position="715"/>
    </location>
</feature>
<protein>
    <submittedName>
        <fullName evidence="14">TonB-dependent receptor</fullName>
    </submittedName>
</protein>
<dbReference type="PANTHER" id="PTHR30069:SF29">
    <property type="entry name" value="HEMOGLOBIN AND HEMOGLOBIN-HAPTOGLOBIN-BINDING PROTEIN 1-RELATED"/>
    <property type="match status" value="1"/>
</dbReference>
<dbReference type="Gene3D" id="2.40.170.20">
    <property type="entry name" value="TonB-dependent receptor, beta-barrel domain"/>
    <property type="match status" value="1"/>
</dbReference>
<gene>
    <name evidence="14" type="ORF">GTP77_15010</name>
</gene>
<dbReference type="InterPro" id="IPR036942">
    <property type="entry name" value="Beta-barrel_TonB_sf"/>
</dbReference>
<dbReference type="PANTHER" id="PTHR30069">
    <property type="entry name" value="TONB-DEPENDENT OUTER MEMBRANE RECEPTOR"/>
    <property type="match status" value="1"/>
</dbReference>
<keyword evidence="9 10" id="KW-0998">Cell outer membrane</keyword>
<comment type="similarity">
    <text evidence="2 10">Belongs to the TonB-dependent receptor family.</text>
</comment>
<keyword evidence="8 14" id="KW-0675">Receptor</keyword>
<evidence type="ECO:0000256" key="9">
    <source>
        <dbReference type="ARBA" id="ARBA00023237"/>
    </source>
</evidence>
<dbReference type="GO" id="GO:0009279">
    <property type="term" value="C:cell outer membrane"/>
    <property type="evidence" value="ECO:0007669"/>
    <property type="project" value="UniProtKB-SubCell"/>
</dbReference>
<comment type="subcellular location">
    <subcellularLocation>
        <location evidence="1 10">Cell outer membrane</location>
        <topology evidence="1 10">Multi-pass membrane protein</topology>
    </subcellularLocation>
</comment>
<reference evidence="14 15" key="1">
    <citation type="submission" date="2019-12" db="EMBL/GenBank/DDBJ databases">
        <title>Novel species isolated from a subtropical stream in China.</title>
        <authorList>
            <person name="Lu H."/>
        </authorList>
    </citation>
    <scope>NUCLEOTIDE SEQUENCE [LARGE SCALE GENOMIC DNA]</scope>
    <source>
        <strain evidence="14 15">FT127W</strain>
    </source>
</reference>
<dbReference type="InterPro" id="IPR041700">
    <property type="entry name" value="OMP_b-brl_3"/>
</dbReference>
<feature type="region of interest" description="Disordered" evidence="11">
    <location>
        <begin position="1"/>
        <end position="47"/>
    </location>
</feature>
<evidence type="ECO:0000256" key="8">
    <source>
        <dbReference type="ARBA" id="ARBA00023170"/>
    </source>
</evidence>
<keyword evidence="6" id="KW-0732">Signal</keyword>
<keyword evidence="5 10" id="KW-0812">Transmembrane</keyword>